<organism evidence="1 2">
    <name type="scientific">Rangifer tarandus platyrhynchus</name>
    <name type="common">Svalbard reindeer</name>
    <dbReference type="NCBI Taxonomy" id="3082113"/>
    <lineage>
        <taxon>Eukaryota</taxon>
        <taxon>Metazoa</taxon>
        <taxon>Chordata</taxon>
        <taxon>Craniata</taxon>
        <taxon>Vertebrata</taxon>
        <taxon>Euteleostomi</taxon>
        <taxon>Mammalia</taxon>
        <taxon>Eutheria</taxon>
        <taxon>Laurasiatheria</taxon>
        <taxon>Artiodactyla</taxon>
        <taxon>Ruminantia</taxon>
        <taxon>Pecora</taxon>
        <taxon>Cervidae</taxon>
        <taxon>Odocoileinae</taxon>
        <taxon>Rangifer</taxon>
    </lineage>
</organism>
<name>A0AC59YC37_RANTA</name>
<reference evidence="1" key="1">
    <citation type="submission" date="2023-05" db="EMBL/GenBank/DDBJ databases">
        <authorList>
            <consortium name="ELIXIR-Norway"/>
        </authorList>
    </citation>
    <scope>NUCLEOTIDE SEQUENCE</scope>
</reference>
<dbReference type="Proteomes" id="UP001162501">
    <property type="component" value="Chromosome 12"/>
</dbReference>
<feature type="non-terminal residue" evidence="1">
    <location>
        <position position="1"/>
    </location>
</feature>
<evidence type="ECO:0000313" key="2">
    <source>
        <dbReference type="Proteomes" id="UP001162501"/>
    </source>
</evidence>
<sequence>AGRAALHAAGGRARALRAYSCRSPARAVCVVCFPPPPPSSRAVPRSPPVPLPRADKTRTGFISPTRSLRKSGPSDQSARRAAGARASPRHLIPFERRIDRASRMFGVRLYGKARCLHSKYKPAPRLWLTALEDLQTLCRCLQKTSENDAFAQLPFTATSVQKVLDIFWIPSLGPEPEVESVVPGCAHFPDNVLLDGFLEELPQWTF</sequence>
<gene>
    <name evidence="1" type="ORF">MRATA1EN22A_LOCUS4296</name>
</gene>
<proteinExistence type="predicted"/>
<dbReference type="EMBL" id="OX596096">
    <property type="protein sequence ID" value="CAM9563488.1"/>
    <property type="molecule type" value="Genomic_DNA"/>
</dbReference>
<protein>
    <submittedName>
        <fullName evidence="1">Uncharacterized protein</fullName>
    </submittedName>
</protein>
<evidence type="ECO:0000313" key="1">
    <source>
        <dbReference type="EMBL" id="CAM9563488.1"/>
    </source>
</evidence>
<accession>A0AC59YC37</accession>
<reference evidence="1" key="2">
    <citation type="submission" date="2025-03" db="EMBL/GenBank/DDBJ databases">
        <authorList>
            <consortium name="ELIXIR-Norway"/>
            <consortium name="Elixir Norway"/>
        </authorList>
    </citation>
    <scope>NUCLEOTIDE SEQUENCE</scope>
</reference>